<accession>A0A1I7W7J7</accession>
<name>A0A1I7W7J7_HETBA</name>
<dbReference type="GO" id="GO:0005879">
    <property type="term" value="C:axonemal microtubule"/>
    <property type="evidence" value="ECO:0007669"/>
    <property type="project" value="TreeGrafter"/>
</dbReference>
<keyword evidence="2" id="KW-1185">Reference proteome</keyword>
<dbReference type="GO" id="GO:0036126">
    <property type="term" value="C:sperm flagellum"/>
    <property type="evidence" value="ECO:0007669"/>
    <property type="project" value="TreeGrafter"/>
</dbReference>
<evidence type="ECO:0000313" key="3">
    <source>
        <dbReference type="WBParaSite" id="Hba_00612"/>
    </source>
</evidence>
<dbReference type="PANTHER" id="PTHR31516:SF17">
    <property type="entry name" value="STABILIZER OF AXONEMAL MICROTUBULES 2"/>
    <property type="match status" value="1"/>
</dbReference>
<dbReference type="InterPro" id="IPR033336">
    <property type="entry name" value="SAXO1/2"/>
</dbReference>
<dbReference type="GO" id="GO:0005814">
    <property type="term" value="C:centriole"/>
    <property type="evidence" value="ECO:0007669"/>
    <property type="project" value="TreeGrafter"/>
</dbReference>
<sequence>MHLDSVCGFNARKTRMISHLEVFILFYFREKEVELSDLPSQLFPVGNSTIRLHIKPIMKRKLSYRPPISAIQSGDFDGITTNRTDFIRKEASLPLTFRPQRSHLLLDGIMDGITTTQADFDQKKTEKYKVIAIRPASHVVDRNQPFHGNTTYKDGYISMRGDRQKSFKPEEELHLSNATFDGTTTQKADFTRKRVDICPAEKVLTRDKSYEFVGTRRGHDFYHHRVTHGNRQNSNLVPVA</sequence>
<dbReference type="Proteomes" id="UP000095283">
    <property type="component" value="Unplaced"/>
</dbReference>
<dbReference type="WBParaSite" id="Hba_00612">
    <property type="protein sequence ID" value="Hba_00612"/>
    <property type="gene ID" value="Hba_00612"/>
</dbReference>
<reference evidence="3" key="1">
    <citation type="submission" date="2016-11" db="UniProtKB">
        <authorList>
            <consortium name="WormBaseParasite"/>
        </authorList>
    </citation>
    <scope>IDENTIFICATION</scope>
</reference>
<dbReference type="AlphaFoldDB" id="A0A1I7W7J7"/>
<organism evidence="2 3">
    <name type="scientific">Heterorhabditis bacteriophora</name>
    <name type="common">Entomopathogenic nematode worm</name>
    <dbReference type="NCBI Taxonomy" id="37862"/>
    <lineage>
        <taxon>Eukaryota</taxon>
        <taxon>Metazoa</taxon>
        <taxon>Ecdysozoa</taxon>
        <taxon>Nematoda</taxon>
        <taxon>Chromadorea</taxon>
        <taxon>Rhabditida</taxon>
        <taxon>Rhabditina</taxon>
        <taxon>Rhabditomorpha</taxon>
        <taxon>Strongyloidea</taxon>
        <taxon>Heterorhabditidae</taxon>
        <taxon>Heterorhabditis</taxon>
    </lineage>
</organism>
<proteinExistence type="inferred from homology"/>
<evidence type="ECO:0000256" key="1">
    <source>
        <dbReference type="ARBA" id="ARBA00008738"/>
    </source>
</evidence>
<dbReference type="GO" id="GO:0008017">
    <property type="term" value="F:microtubule binding"/>
    <property type="evidence" value="ECO:0007669"/>
    <property type="project" value="InterPro"/>
</dbReference>
<dbReference type="PANTHER" id="PTHR31516">
    <property type="entry name" value="STABILIZER OF AXONEMAL MICROTUBULES 2"/>
    <property type="match status" value="1"/>
</dbReference>
<comment type="similarity">
    <text evidence="1">Belongs to the FAM154 family.</text>
</comment>
<dbReference type="GO" id="GO:0036064">
    <property type="term" value="C:ciliary basal body"/>
    <property type="evidence" value="ECO:0007669"/>
    <property type="project" value="TreeGrafter"/>
</dbReference>
<evidence type="ECO:0000313" key="2">
    <source>
        <dbReference type="Proteomes" id="UP000095283"/>
    </source>
</evidence>
<protein>
    <submittedName>
        <fullName evidence="3">Uncharacterized protein</fullName>
    </submittedName>
</protein>